<dbReference type="PROSITE" id="PS50004">
    <property type="entry name" value="C2"/>
    <property type="match status" value="1"/>
</dbReference>
<dbReference type="CDD" id="cd00275">
    <property type="entry name" value="C2_PLC_like"/>
    <property type="match status" value="1"/>
</dbReference>
<dbReference type="OrthoDB" id="269822at2759"/>
<dbReference type="GO" id="GO:0035556">
    <property type="term" value="P:intracellular signal transduction"/>
    <property type="evidence" value="ECO:0007669"/>
    <property type="project" value="InterPro"/>
</dbReference>
<keyword evidence="7 11" id="KW-0443">Lipid metabolism</keyword>
<dbReference type="Proteomes" id="UP000288716">
    <property type="component" value="Unassembled WGS sequence"/>
</dbReference>
<evidence type="ECO:0000256" key="10">
    <source>
        <dbReference type="ARBA" id="ARBA00023239"/>
    </source>
</evidence>
<dbReference type="InterPro" id="IPR001192">
    <property type="entry name" value="PI-PLC_fam"/>
</dbReference>
<evidence type="ECO:0000256" key="7">
    <source>
        <dbReference type="ARBA" id="ARBA00023098"/>
    </source>
</evidence>
<proteinExistence type="predicted"/>
<evidence type="ECO:0000256" key="12">
    <source>
        <dbReference type="SAM" id="MobiDB-lite"/>
    </source>
</evidence>
<keyword evidence="5" id="KW-0460">Magnesium</keyword>
<dbReference type="PROSITE" id="PS50007">
    <property type="entry name" value="PIPLC_X_DOMAIN"/>
    <property type="match status" value="1"/>
</dbReference>
<dbReference type="Pfam" id="PF00387">
    <property type="entry name" value="PI-PLC-Y"/>
    <property type="match status" value="1"/>
</dbReference>
<dbReference type="SMART" id="SM00149">
    <property type="entry name" value="PLCYc"/>
    <property type="match status" value="1"/>
</dbReference>
<dbReference type="Gene3D" id="3.20.20.190">
    <property type="entry name" value="Phosphatidylinositol (PI) phosphodiesterase"/>
    <property type="match status" value="1"/>
</dbReference>
<evidence type="ECO:0000256" key="3">
    <source>
        <dbReference type="ARBA" id="ARBA00022723"/>
    </source>
</evidence>
<dbReference type="VEuPathDB" id="VectorBase:LDEU002865"/>
<comment type="catalytic activity">
    <reaction evidence="1">
        <text>an N-(acyl)-sphingosylphosphoethanolamine = an N-(acyl)-sphingosyl-1,3-cyclic phosphate + ethanolamine</text>
        <dbReference type="Rhea" id="RHEA:60648"/>
        <dbReference type="ChEBI" id="CHEBI:57603"/>
        <dbReference type="ChEBI" id="CHEBI:143891"/>
        <dbReference type="ChEBI" id="CHEBI:143892"/>
    </reaction>
</comment>
<comment type="catalytic activity">
    <reaction evidence="11">
        <text>a 1,2-diacyl-sn-glycero-3-phospho-(1D-myo-inositol-4,5-bisphosphate) + H2O = 1D-myo-inositol 1,4,5-trisphosphate + a 1,2-diacyl-sn-glycerol + H(+)</text>
        <dbReference type="Rhea" id="RHEA:33179"/>
        <dbReference type="ChEBI" id="CHEBI:15377"/>
        <dbReference type="ChEBI" id="CHEBI:15378"/>
        <dbReference type="ChEBI" id="CHEBI:17815"/>
        <dbReference type="ChEBI" id="CHEBI:58456"/>
        <dbReference type="ChEBI" id="CHEBI:203600"/>
        <dbReference type="EC" id="3.1.4.11"/>
    </reaction>
</comment>
<reference evidence="15 16" key="1">
    <citation type="journal article" date="2018" name="Gigascience">
        <title>Genomes of trombidid mites reveal novel predicted allergens and laterally-transferred genes associated with secondary metabolism.</title>
        <authorList>
            <person name="Dong X."/>
            <person name="Chaisiri K."/>
            <person name="Xia D."/>
            <person name="Armstrong S.D."/>
            <person name="Fang Y."/>
            <person name="Donnelly M.J."/>
            <person name="Kadowaki T."/>
            <person name="McGarry J.W."/>
            <person name="Darby A.C."/>
            <person name="Makepeace B.L."/>
        </authorList>
    </citation>
    <scope>NUCLEOTIDE SEQUENCE [LARGE SCALE GENOMIC DNA]</scope>
    <source>
        <strain evidence="15">UoL-UT</strain>
    </source>
</reference>
<evidence type="ECO:0000256" key="6">
    <source>
        <dbReference type="ARBA" id="ARBA00022963"/>
    </source>
</evidence>
<dbReference type="InterPro" id="IPR000909">
    <property type="entry name" value="PLipase_C_PInositol-sp_X_dom"/>
</dbReference>
<keyword evidence="9" id="KW-0807">Transducer</keyword>
<evidence type="ECO:0000259" key="14">
    <source>
        <dbReference type="PROSITE" id="PS50008"/>
    </source>
</evidence>
<dbReference type="SUPFAM" id="SSF49562">
    <property type="entry name" value="C2 domain (Calcium/lipid-binding domain, CaLB)"/>
    <property type="match status" value="1"/>
</dbReference>
<dbReference type="Pfam" id="PF00168">
    <property type="entry name" value="C2"/>
    <property type="match status" value="1"/>
</dbReference>
<sequence>MCDGFIQRFIDPQRSVPGFMTVIGFEILLYSKLQDIFELKHREVYQDMTQPINHYYIASSHNTYLVHDQLIGESSVEGYINALKKGARCVEIDIWDGADNAPVVYHGHTLTSRILLSDVLDVIRDYAFVASAYPLVLSLEIHCSLPQQIVIAQLMKTKLGDFLYNKKIETTEDLPSPDQLQKLIFLKAKKLKEDSDECESGEEFEEEENSVTEMNGTVTNDEKDTPVKNNSHMHRQTSQTKKTPMKVAQELSDLVNFFQAKSFKSFEDCKNWNPCEMYSLSESKAENLSTTSYSQFIESTSRRICRIYPRGTRTDSSNYSPIPFWNVGCQMVALNYQTAGIPMMINDALFSENGNCGYVLKPAFLRNINAQLKEKKMILKLKIISGQRIPKPGLASEGEVVDPYVVIRVDGHPKDEQKVKTKFILNNGFNPVWNEEFELIVRVPELAIVSFLVYDQNPLGKNEILGYFALPFSAIAEGW</sequence>
<protein>
    <recommendedName>
        <fullName evidence="2 11">Phosphoinositide phospholipase C</fullName>
        <ecNumber evidence="2 11">3.1.4.11</ecNumber>
    </recommendedName>
</protein>
<dbReference type="SUPFAM" id="SSF51695">
    <property type="entry name" value="PLC-like phosphodiesterases"/>
    <property type="match status" value="1"/>
</dbReference>
<gene>
    <name evidence="15" type="ORF">B4U80_04721</name>
</gene>
<evidence type="ECO:0000256" key="5">
    <source>
        <dbReference type="ARBA" id="ARBA00022842"/>
    </source>
</evidence>
<evidence type="ECO:0000256" key="2">
    <source>
        <dbReference type="ARBA" id="ARBA00012368"/>
    </source>
</evidence>
<dbReference type="SMART" id="SM00148">
    <property type="entry name" value="PLCXc"/>
    <property type="match status" value="1"/>
</dbReference>
<organism evidence="15 16">
    <name type="scientific">Leptotrombidium deliense</name>
    <dbReference type="NCBI Taxonomy" id="299467"/>
    <lineage>
        <taxon>Eukaryota</taxon>
        <taxon>Metazoa</taxon>
        <taxon>Ecdysozoa</taxon>
        <taxon>Arthropoda</taxon>
        <taxon>Chelicerata</taxon>
        <taxon>Arachnida</taxon>
        <taxon>Acari</taxon>
        <taxon>Acariformes</taxon>
        <taxon>Trombidiformes</taxon>
        <taxon>Prostigmata</taxon>
        <taxon>Anystina</taxon>
        <taxon>Parasitengona</taxon>
        <taxon>Trombiculoidea</taxon>
        <taxon>Trombiculidae</taxon>
        <taxon>Leptotrombidium</taxon>
    </lineage>
</organism>
<feature type="region of interest" description="Disordered" evidence="12">
    <location>
        <begin position="196"/>
        <end position="244"/>
    </location>
</feature>
<feature type="domain" description="C2" evidence="13">
    <location>
        <begin position="360"/>
        <end position="479"/>
    </location>
</feature>
<dbReference type="InterPro" id="IPR000008">
    <property type="entry name" value="C2_dom"/>
</dbReference>
<evidence type="ECO:0000256" key="8">
    <source>
        <dbReference type="ARBA" id="ARBA00023157"/>
    </source>
</evidence>
<dbReference type="InterPro" id="IPR035892">
    <property type="entry name" value="C2_domain_sf"/>
</dbReference>
<keyword evidence="8" id="KW-1015">Disulfide bond</keyword>
<evidence type="ECO:0000256" key="11">
    <source>
        <dbReference type="RuleBase" id="RU361133"/>
    </source>
</evidence>
<dbReference type="GO" id="GO:0016829">
    <property type="term" value="F:lyase activity"/>
    <property type="evidence" value="ECO:0007669"/>
    <property type="project" value="UniProtKB-KW"/>
</dbReference>
<dbReference type="GO" id="GO:0046872">
    <property type="term" value="F:metal ion binding"/>
    <property type="evidence" value="ECO:0007669"/>
    <property type="project" value="UniProtKB-KW"/>
</dbReference>
<comment type="caution">
    <text evidence="15">The sequence shown here is derived from an EMBL/GenBank/DDBJ whole genome shotgun (WGS) entry which is preliminary data.</text>
</comment>
<accession>A0A443SNS4</accession>
<evidence type="ECO:0000259" key="13">
    <source>
        <dbReference type="PROSITE" id="PS50004"/>
    </source>
</evidence>
<evidence type="ECO:0000313" key="16">
    <source>
        <dbReference type="Proteomes" id="UP000288716"/>
    </source>
</evidence>
<dbReference type="PRINTS" id="PR00390">
    <property type="entry name" value="PHPHLIPASEC"/>
</dbReference>
<dbReference type="Pfam" id="PF00388">
    <property type="entry name" value="PI-PLC-X"/>
    <property type="match status" value="1"/>
</dbReference>
<evidence type="ECO:0000313" key="15">
    <source>
        <dbReference type="EMBL" id="RWS29176.1"/>
    </source>
</evidence>
<dbReference type="Gene3D" id="2.60.40.150">
    <property type="entry name" value="C2 domain"/>
    <property type="match status" value="1"/>
</dbReference>
<keyword evidence="3" id="KW-0479">Metal-binding</keyword>
<dbReference type="SMART" id="SM00239">
    <property type="entry name" value="C2"/>
    <property type="match status" value="1"/>
</dbReference>
<dbReference type="PANTHER" id="PTHR10336:SF209">
    <property type="entry name" value="PHOSPHOINOSITIDE PHOSPHOLIPASE C"/>
    <property type="match status" value="1"/>
</dbReference>
<dbReference type="GO" id="GO:0005886">
    <property type="term" value="C:plasma membrane"/>
    <property type="evidence" value="ECO:0007669"/>
    <property type="project" value="TreeGrafter"/>
</dbReference>
<dbReference type="AlphaFoldDB" id="A0A443SNS4"/>
<dbReference type="PANTHER" id="PTHR10336">
    <property type="entry name" value="PHOSPHOINOSITIDE-SPECIFIC PHOSPHOLIPASE C FAMILY PROTEIN"/>
    <property type="match status" value="1"/>
</dbReference>
<dbReference type="PROSITE" id="PS50008">
    <property type="entry name" value="PIPLC_Y_DOMAIN"/>
    <property type="match status" value="1"/>
</dbReference>
<keyword evidence="6 11" id="KW-0442">Lipid degradation</keyword>
<name>A0A443SNS4_9ACAR</name>
<dbReference type="FunFam" id="3.20.20.190:FF:000039">
    <property type="entry name" value="Phosphoinositide phospholipase C"/>
    <property type="match status" value="1"/>
</dbReference>
<feature type="domain" description="PI-PLC Y-box" evidence="14">
    <location>
        <begin position="251"/>
        <end position="366"/>
    </location>
</feature>
<dbReference type="GO" id="GO:0004435">
    <property type="term" value="F:phosphatidylinositol-4,5-bisphosphate phospholipase C activity"/>
    <property type="evidence" value="ECO:0007669"/>
    <property type="project" value="UniProtKB-EC"/>
</dbReference>
<dbReference type="EMBL" id="NCKV01001036">
    <property type="protein sequence ID" value="RWS29176.1"/>
    <property type="molecule type" value="Genomic_DNA"/>
</dbReference>
<dbReference type="GO" id="GO:0016042">
    <property type="term" value="P:lipid catabolic process"/>
    <property type="evidence" value="ECO:0007669"/>
    <property type="project" value="UniProtKB-KW"/>
</dbReference>
<evidence type="ECO:0000256" key="1">
    <source>
        <dbReference type="ARBA" id="ARBA00000110"/>
    </source>
</evidence>
<dbReference type="EC" id="3.1.4.11" evidence="2 11"/>
<keyword evidence="4 11" id="KW-0378">Hydrolase</keyword>
<dbReference type="InterPro" id="IPR001711">
    <property type="entry name" value="PLipase_C_Pinositol-sp_Y"/>
</dbReference>
<evidence type="ECO:0000256" key="4">
    <source>
        <dbReference type="ARBA" id="ARBA00022801"/>
    </source>
</evidence>
<keyword evidence="10" id="KW-0456">Lyase</keyword>
<dbReference type="STRING" id="299467.A0A443SNS4"/>
<feature type="compositionally biased region" description="Acidic residues" evidence="12">
    <location>
        <begin position="196"/>
        <end position="210"/>
    </location>
</feature>
<dbReference type="InterPro" id="IPR017946">
    <property type="entry name" value="PLC-like_Pdiesterase_TIM-brl"/>
</dbReference>
<keyword evidence="16" id="KW-1185">Reference proteome</keyword>
<evidence type="ECO:0000256" key="9">
    <source>
        <dbReference type="ARBA" id="ARBA00023224"/>
    </source>
</evidence>